<dbReference type="GO" id="GO:0070269">
    <property type="term" value="P:pyroptotic inflammatory response"/>
    <property type="evidence" value="ECO:0007669"/>
    <property type="project" value="TreeGrafter"/>
</dbReference>
<dbReference type="PANTHER" id="PTHR46914:SF1">
    <property type="entry name" value="BACULOVIRAL IAP REPEAT-CONTAINING PROTEIN 1"/>
    <property type="match status" value="1"/>
</dbReference>
<dbReference type="OMA" id="RIMEPEQ"/>
<dbReference type="GO" id="GO:0043027">
    <property type="term" value="F:cysteine-type endopeptidase inhibitor activity involved in apoptotic process"/>
    <property type="evidence" value="ECO:0007669"/>
    <property type="project" value="InterPro"/>
</dbReference>
<gene>
    <name evidence="4" type="ORF">chiPu_0021043</name>
</gene>
<organism evidence="4 5">
    <name type="scientific">Chiloscyllium punctatum</name>
    <name type="common">Brownbanded bambooshark</name>
    <name type="synonym">Hemiscyllium punctatum</name>
    <dbReference type="NCBI Taxonomy" id="137246"/>
    <lineage>
        <taxon>Eukaryota</taxon>
        <taxon>Metazoa</taxon>
        <taxon>Chordata</taxon>
        <taxon>Craniata</taxon>
        <taxon>Vertebrata</taxon>
        <taxon>Chondrichthyes</taxon>
        <taxon>Elasmobranchii</taxon>
        <taxon>Galeomorphii</taxon>
        <taxon>Galeoidea</taxon>
        <taxon>Orectolobiformes</taxon>
        <taxon>Hemiscylliidae</taxon>
        <taxon>Chiloscyllium</taxon>
    </lineage>
</organism>
<dbReference type="AlphaFoldDB" id="A0A401RMF2"/>
<dbReference type="InterPro" id="IPR040535">
    <property type="entry name" value="NLRC4_HD"/>
</dbReference>
<dbReference type="InterPro" id="IPR028789">
    <property type="entry name" value="Naip"/>
</dbReference>
<evidence type="ECO:0000313" key="5">
    <source>
        <dbReference type="Proteomes" id="UP000287033"/>
    </source>
</evidence>
<dbReference type="GO" id="GO:0005524">
    <property type="term" value="F:ATP binding"/>
    <property type="evidence" value="ECO:0007669"/>
    <property type="project" value="TreeGrafter"/>
</dbReference>
<proteinExistence type="predicted"/>
<dbReference type="GO" id="GO:0043066">
    <property type="term" value="P:negative regulation of apoptotic process"/>
    <property type="evidence" value="ECO:0007669"/>
    <property type="project" value="InterPro"/>
</dbReference>
<dbReference type="OrthoDB" id="4034597at2759"/>
<dbReference type="GO" id="GO:0072557">
    <property type="term" value="C:IPAF inflammasome complex"/>
    <property type="evidence" value="ECO:0007669"/>
    <property type="project" value="TreeGrafter"/>
</dbReference>
<evidence type="ECO:0000259" key="3">
    <source>
        <dbReference type="Pfam" id="PF22524"/>
    </source>
</evidence>
<name>A0A401RMF2_CHIPU</name>
<dbReference type="GO" id="GO:0016045">
    <property type="term" value="P:detection of bacterium"/>
    <property type="evidence" value="ECO:0007669"/>
    <property type="project" value="TreeGrafter"/>
</dbReference>
<dbReference type="PANTHER" id="PTHR46914">
    <property type="entry name" value="BACULOVIRAL IAP REPEAT-CONTAINING PROTEIN 1"/>
    <property type="match status" value="1"/>
</dbReference>
<dbReference type="STRING" id="137246.A0A401RMF2"/>
<dbReference type="GO" id="GO:0042742">
    <property type="term" value="P:defense response to bacterium"/>
    <property type="evidence" value="ECO:0007669"/>
    <property type="project" value="TreeGrafter"/>
</dbReference>
<reference evidence="4 5" key="1">
    <citation type="journal article" date="2018" name="Nat. Ecol. Evol.">
        <title>Shark genomes provide insights into elasmobranch evolution and the origin of vertebrates.</title>
        <authorList>
            <person name="Hara Y"/>
            <person name="Yamaguchi K"/>
            <person name="Onimaru K"/>
            <person name="Kadota M"/>
            <person name="Koyanagi M"/>
            <person name="Keeley SD"/>
            <person name="Tatsumi K"/>
            <person name="Tanaka K"/>
            <person name="Motone F"/>
            <person name="Kageyama Y"/>
            <person name="Nozu R"/>
            <person name="Adachi N"/>
            <person name="Nishimura O"/>
            <person name="Nakagawa R"/>
            <person name="Tanegashima C"/>
            <person name="Kiyatake I"/>
            <person name="Matsumoto R"/>
            <person name="Murakumo K"/>
            <person name="Nishida K"/>
            <person name="Terakita A"/>
            <person name="Kuratani S"/>
            <person name="Sato K"/>
            <person name="Hyodo S Kuraku.S."/>
        </authorList>
    </citation>
    <scope>NUCLEOTIDE SEQUENCE [LARGE SCALE GENOMIC DNA]</scope>
</reference>
<dbReference type="Pfam" id="PF17889">
    <property type="entry name" value="NLRC4_HD"/>
    <property type="match status" value="1"/>
</dbReference>
<protein>
    <submittedName>
        <fullName evidence="4">Uncharacterized protein</fullName>
    </submittedName>
</protein>
<evidence type="ECO:0000259" key="2">
    <source>
        <dbReference type="Pfam" id="PF17889"/>
    </source>
</evidence>
<evidence type="ECO:0000256" key="1">
    <source>
        <dbReference type="ARBA" id="ARBA00022737"/>
    </source>
</evidence>
<dbReference type="Pfam" id="PF22524">
    <property type="entry name" value="WHD_Nlrc4"/>
    <property type="match status" value="1"/>
</dbReference>
<feature type="domain" description="Nlrc4-like winged helix" evidence="3">
    <location>
        <begin position="164"/>
        <end position="215"/>
    </location>
</feature>
<dbReference type="EMBL" id="BEZZ01003272">
    <property type="protein sequence ID" value="GCC19332.1"/>
    <property type="molecule type" value="Genomic_DNA"/>
</dbReference>
<dbReference type="Proteomes" id="UP000287033">
    <property type="component" value="Unassembled WGS sequence"/>
</dbReference>
<dbReference type="InterPro" id="IPR032675">
    <property type="entry name" value="LRR_dom_sf"/>
</dbReference>
<feature type="domain" description="NLRC4 helical" evidence="2">
    <location>
        <begin position="242"/>
        <end position="343"/>
    </location>
</feature>
<feature type="non-terminal residue" evidence="4">
    <location>
        <position position="1"/>
    </location>
</feature>
<comment type="caution">
    <text evidence="4">The sequence shown here is derived from an EMBL/GenBank/DDBJ whole genome shotgun (WGS) entry which is preliminary data.</text>
</comment>
<evidence type="ECO:0000313" key="4">
    <source>
        <dbReference type="EMBL" id="GCC19332.1"/>
    </source>
</evidence>
<dbReference type="Gene3D" id="3.80.10.10">
    <property type="entry name" value="Ribonuclease Inhibitor"/>
    <property type="match status" value="1"/>
</dbReference>
<keyword evidence="1" id="KW-0677">Repeat</keyword>
<keyword evidence="5" id="KW-1185">Reference proteome</keyword>
<sequence length="893" mass="98315">AGPAPGGRCLAALAARLGERLLVLLDDSGEAGPPPVEEEELVRANHRSGGAAVLLALRTDRAAGARRFADAAVSIVGFPLYSCARLLKAMFAHDVPRLRRFVQDIGYSETLRGALKSPLFALALCQHWVREPLDAGVSCVTLFRAFLEHAVGRRGGAEPARTTLASCGRLALTGFLACRSDFADGDLHRAGVAAEPALALGLLSKFTAQRLSPVYRFPHASFQEYLAGTRLGSLLGSEVAAEREEGSSALSRARTFLELFTRYRYLLVYAACQCGQAASLIAAHVLDLAGRPSSFDCGADTSLALAHHPDLEPYRDLFVQCSRIMEPEQLSDVTTGLLLDFVLLLTKAETRASIAPVLRGFLSGKCLTVSTSGHHRQSTFEFLKVYPEMLAVLGSLQVSVSGTRKAAATSYSEMAQAMSHLGVPRVEEDYASAFQSLERTFLSTREKEEQISSFAALACHSIPDSFVATLASVAAPHKAPALKLHVHSVDAFRRGDSERLLRLCSLSDRVELTVWDADGALGQLGEAVARRGESFRALCLHRTALSHREQELVAAMSGLEALELNFDDDQAPEYLLSRLDKLEHLKKLKIEVKTGSSRRIIDQISKGLATLQNMESLTLSGVNCMQDSSKLAHHLQNFSQLRVFHLKCTSSFPEFEDLSQALSSCSHLEELVLSALHLSPNETLAFTASLSKLQNLRVLEVPGINFSNAEESEAFARAVGSLALLEVFRHCYNDGIITAVSQLTQHLPNLQHLRELSIKKIMDDQSLLELAKAARSGHLRKLNVLDLSLNEELSDLGWRDFFLTLDDVNELRDLNISRLYTNQLKPQADTFKAFVQCVSRLPALVIIRMLSWMLDDMDFNLFNSMKESHPQSRRLFLWWQWVLPFTPIIQADE</sequence>
<dbReference type="SUPFAM" id="SSF52047">
    <property type="entry name" value="RNI-like"/>
    <property type="match status" value="1"/>
</dbReference>
<dbReference type="InterPro" id="IPR053882">
    <property type="entry name" value="Nlrc4-like_WHD"/>
</dbReference>
<accession>A0A401RMF2</accession>